<dbReference type="InterPro" id="IPR000980">
    <property type="entry name" value="SH2"/>
</dbReference>
<dbReference type="PANTHER" id="PTHR14098:SF14">
    <property type="entry name" value="SH2 DOMAIN-CONTAINING PROTEIN"/>
    <property type="match status" value="1"/>
</dbReference>
<dbReference type="GO" id="GO:0007169">
    <property type="term" value="P:cell surface receptor protein tyrosine kinase signaling pathway"/>
    <property type="evidence" value="ECO:0007669"/>
    <property type="project" value="TreeGrafter"/>
</dbReference>
<dbReference type="InterPro" id="IPR036860">
    <property type="entry name" value="SH2_dom_sf"/>
</dbReference>
<keyword evidence="5" id="KW-1185">Reference proteome</keyword>
<evidence type="ECO:0000256" key="1">
    <source>
        <dbReference type="ARBA" id="ARBA00022999"/>
    </source>
</evidence>
<dbReference type="PROSITE" id="PS50001">
    <property type="entry name" value="SH2"/>
    <property type="match status" value="1"/>
</dbReference>
<dbReference type="GO" id="GO:0005737">
    <property type="term" value="C:cytoplasm"/>
    <property type="evidence" value="ECO:0007669"/>
    <property type="project" value="UniProtKB-ARBA"/>
</dbReference>
<dbReference type="Gene3D" id="3.30.505.10">
    <property type="entry name" value="SH2 domain"/>
    <property type="match status" value="1"/>
</dbReference>
<evidence type="ECO:0000313" key="5">
    <source>
        <dbReference type="Proteomes" id="UP001314205"/>
    </source>
</evidence>
<keyword evidence="1 2" id="KW-0727">SH2 domain</keyword>
<reference evidence="4 5" key="1">
    <citation type="submission" date="2023-11" db="EMBL/GenBank/DDBJ databases">
        <authorList>
            <person name="Hedman E."/>
            <person name="Englund M."/>
            <person name="Stromberg M."/>
            <person name="Nyberg Akerstrom W."/>
            <person name="Nylinder S."/>
            <person name="Jareborg N."/>
            <person name="Kallberg Y."/>
            <person name="Kronander E."/>
        </authorList>
    </citation>
    <scope>NUCLEOTIDE SEQUENCE [LARGE SCALE GENOMIC DNA]</scope>
</reference>
<comment type="caution">
    <text evidence="4">The sequence shown here is derived from an EMBL/GenBank/DDBJ whole genome shotgun (WGS) entry which is preliminary data.</text>
</comment>
<protein>
    <recommendedName>
        <fullName evidence="3">SH2 domain-containing protein</fullName>
    </recommendedName>
</protein>
<evidence type="ECO:0000313" key="4">
    <source>
        <dbReference type="EMBL" id="CAK1594266.1"/>
    </source>
</evidence>
<proteinExistence type="predicted"/>
<dbReference type="Proteomes" id="UP001314205">
    <property type="component" value="Unassembled WGS sequence"/>
</dbReference>
<feature type="domain" description="SH2" evidence="3">
    <location>
        <begin position="424"/>
        <end position="533"/>
    </location>
</feature>
<dbReference type="GO" id="GO:0035556">
    <property type="term" value="P:intracellular signal transduction"/>
    <property type="evidence" value="ECO:0007669"/>
    <property type="project" value="TreeGrafter"/>
</dbReference>
<dbReference type="SMART" id="SM00252">
    <property type="entry name" value="SH2"/>
    <property type="match status" value="1"/>
</dbReference>
<dbReference type="SUPFAM" id="SSF55550">
    <property type="entry name" value="SH2 domain"/>
    <property type="match status" value="1"/>
</dbReference>
<gene>
    <name evidence="4" type="ORF">PARMNEM_LOCUS13925</name>
</gene>
<name>A0AAV1LFG2_9NEOP</name>
<dbReference type="InterPro" id="IPR051751">
    <property type="entry name" value="Immunoreceptor_sig_adapters"/>
</dbReference>
<evidence type="ECO:0000256" key="2">
    <source>
        <dbReference type="PROSITE-ProRule" id="PRU00191"/>
    </source>
</evidence>
<dbReference type="CDD" id="cd00173">
    <property type="entry name" value="SH2"/>
    <property type="match status" value="1"/>
</dbReference>
<dbReference type="Pfam" id="PF00017">
    <property type="entry name" value="SH2"/>
    <property type="match status" value="1"/>
</dbReference>
<sequence length="540" mass="62860">METKGKIAVKLEELDLEDVLSLLQKWDMEEFDDFVKEKELDGRKLMEVTEGIVKVWRPKSDAKKFLLFLHDVKENPNKYLSNLQKSRSGIIKISKETNICPESQYQTVTVRKTMEEANVNSVEEILKKIVPAKSFLYRNQQKRDEKAVTSYLPMDAGTPKKKWFFRLSSYEYPFFDIRLRFSKTDNNIDRGYYSVKSNNRCCMQKSYKRQEVKTKYKSLPTPEQTNDNIHDDHFYEDLNYNEITKINDINQEEPRGQVSQVKPCMVKIQELFQSFKLPFFRKSEEVLERERKFVKEAEKEGNIYENNDSILDMYDSIHEVNEDTKSESKEEKNVSTLPVEDYLEPVQLNKDYCDVTVKQKEESLMGYILSYFENRFGFRRETNDGTLSEESETDSKECEDKWNAKMPGGSMAARPLPVPIENEPFYMNVDRSEAENLLRGQPDGTFVLRPSSQPNHAYTLSVSCGNAVHNVGVRRRPDGRLALGFARRGERSFSSVTSLLRHHRRRRLLLVAAGDVIGATTLNETPHYYQTPSNVPVLHV</sequence>
<dbReference type="EMBL" id="CAVLGL010000090">
    <property type="protein sequence ID" value="CAK1594266.1"/>
    <property type="molecule type" value="Genomic_DNA"/>
</dbReference>
<dbReference type="PANTHER" id="PTHR14098">
    <property type="entry name" value="SH2 DOMAIN CONTAINING PROTEIN"/>
    <property type="match status" value="1"/>
</dbReference>
<evidence type="ECO:0000259" key="3">
    <source>
        <dbReference type="PROSITE" id="PS50001"/>
    </source>
</evidence>
<accession>A0AAV1LFG2</accession>
<dbReference type="AlphaFoldDB" id="A0AAV1LFG2"/>
<organism evidence="4 5">
    <name type="scientific">Parnassius mnemosyne</name>
    <name type="common">clouded apollo</name>
    <dbReference type="NCBI Taxonomy" id="213953"/>
    <lineage>
        <taxon>Eukaryota</taxon>
        <taxon>Metazoa</taxon>
        <taxon>Ecdysozoa</taxon>
        <taxon>Arthropoda</taxon>
        <taxon>Hexapoda</taxon>
        <taxon>Insecta</taxon>
        <taxon>Pterygota</taxon>
        <taxon>Neoptera</taxon>
        <taxon>Endopterygota</taxon>
        <taxon>Lepidoptera</taxon>
        <taxon>Glossata</taxon>
        <taxon>Ditrysia</taxon>
        <taxon>Papilionoidea</taxon>
        <taxon>Papilionidae</taxon>
        <taxon>Parnassiinae</taxon>
        <taxon>Parnassini</taxon>
        <taxon>Parnassius</taxon>
        <taxon>Driopa</taxon>
    </lineage>
</organism>